<organism evidence="3 4">
    <name type="scientific">Ziziphus jujuba var. spinosa</name>
    <dbReference type="NCBI Taxonomy" id="714518"/>
    <lineage>
        <taxon>Eukaryota</taxon>
        <taxon>Viridiplantae</taxon>
        <taxon>Streptophyta</taxon>
        <taxon>Embryophyta</taxon>
        <taxon>Tracheophyta</taxon>
        <taxon>Spermatophyta</taxon>
        <taxon>Magnoliopsida</taxon>
        <taxon>eudicotyledons</taxon>
        <taxon>Gunneridae</taxon>
        <taxon>Pentapetalae</taxon>
        <taxon>rosids</taxon>
        <taxon>fabids</taxon>
        <taxon>Rosales</taxon>
        <taxon>Rhamnaceae</taxon>
        <taxon>Paliureae</taxon>
        <taxon>Ziziphus</taxon>
    </lineage>
</organism>
<proteinExistence type="predicted"/>
<feature type="region of interest" description="Disordered" evidence="1">
    <location>
        <begin position="100"/>
        <end position="139"/>
    </location>
</feature>
<evidence type="ECO:0000259" key="2">
    <source>
        <dbReference type="Pfam" id="PF25002"/>
    </source>
</evidence>
<evidence type="ECO:0000256" key="1">
    <source>
        <dbReference type="SAM" id="MobiDB-lite"/>
    </source>
</evidence>
<name>A0A978UAQ1_ZIZJJ</name>
<gene>
    <name evidence="3" type="ORF">FEM48_Zijuj12G0025500</name>
</gene>
<comment type="caution">
    <text evidence="3">The sequence shown here is derived from an EMBL/GenBank/DDBJ whole genome shotgun (WGS) entry which is preliminary data.</text>
</comment>
<sequence>MGLLLVFFPEDHQSSAIVDKNKLFQSPSTSMSSSSSSPSPSSSSSSSSFSLSRSSNSSFRRSNSNNMILTKAQSTISICALLVFITLLLFTLSTFEPTTTRVHHPSSRRSLSQNPPDLINDSDPKFRPNPKINTPNYHGNPLLFSSSSSSWYAKMWKQKTGDSKEKSNNLNLPQSALQGMGTLYRRGTRAMSDLVVGHVGEDVNEDEIRLFMRFLLRSGLAAKADVVLISDSSSRFGSVIREENESFLRLIVHHKQLNRTTTGRRRRTISGFDATQFLKKVGKKEVGEPLWGKRYRSNYNYSDRGEDESELTRFSYGSVLGFETSELDPENSLSGFLDHVSLGLRRWACYPMLLGRVRRNFKHIMLVDVKNLVVLGDPGGRVRNLSPESVLVFKKLETVSGKHGKKNPDKSQSHYPVNSAIIAGGARGIRRLSNAVLTEIVRAAMQHKKKSTVTESEILNQLVSSEFMAKNIKFIKSTESIPDSSSLTGLGTNLDASLSLSEYPVIQRGNSNHDINSIIMKQLCSSEVDSSVYRDC</sequence>
<feature type="compositionally biased region" description="Low complexity" evidence="1">
    <location>
        <begin position="26"/>
        <end position="62"/>
    </location>
</feature>
<dbReference type="EMBL" id="JAEACU010000012">
    <property type="protein sequence ID" value="KAH7511844.1"/>
    <property type="molecule type" value="Genomic_DNA"/>
</dbReference>
<reference evidence="3" key="1">
    <citation type="journal article" date="2021" name="Front. Plant Sci.">
        <title>Chromosome-Scale Genome Assembly for Chinese Sour Jujube and Insights Into Its Genome Evolution and Domestication Signature.</title>
        <authorList>
            <person name="Shen L.-Y."/>
            <person name="Luo H."/>
            <person name="Wang X.-L."/>
            <person name="Wang X.-M."/>
            <person name="Qiu X.-J."/>
            <person name="Liu H."/>
            <person name="Zhou S.-S."/>
            <person name="Jia K.-H."/>
            <person name="Nie S."/>
            <person name="Bao Y.-T."/>
            <person name="Zhang R.-G."/>
            <person name="Yun Q.-Z."/>
            <person name="Chai Y.-H."/>
            <person name="Lu J.-Y."/>
            <person name="Li Y."/>
            <person name="Zhao S.-W."/>
            <person name="Mao J.-F."/>
            <person name="Jia S.-G."/>
            <person name="Mao Y.-M."/>
        </authorList>
    </citation>
    <scope>NUCLEOTIDE SEQUENCE</scope>
    <source>
        <strain evidence="3">AT0</strain>
        <tissue evidence="3">Leaf</tissue>
    </source>
</reference>
<evidence type="ECO:0000313" key="3">
    <source>
        <dbReference type="EMBL" id="KAH7511844.1"/>
    </source>
</evidence>
<dbReference type="Proteomes" id="UP000813462">
    <property type="component" value="Unassembled WGS sequence"/>
</dbReference>
<evidence type="ECO:0000313" key="4">
    <source>
        <dbReference type="Proteomes" id="UP000813462"/>
    </source>
</evidence>
<feature type="region of interest" description="Disordered" evidence="1">
    <location>
        <begin position="25"/>
        <end position="62"/>
    </location>
</feature>
<dbReference type="PANTHER" id="PTHR34960">
    <property type="entry name" value="EMB|CAB68146.1-RELATED"/>
    <property type="match status" value="1"/>
</dbReference>
<dbReference type="OrthoDB" id="1921707at2759"/>
<feature type="domain" description="DUF7780" evidence="2">
    <location>
        <begin position="175"/>
        <end position="480"/>
    </location>
</feature>
<accession>A0A978UAQ1</accession>
<dbReference type="Pfam" id="PF25002">
    <property type="entry name" value="DUF7780"/>
    <property type="match status" value="1"/>
</dbReference>
<dbReference type="PANTHER" id="PTHR34960:SF1">
    <property type="entry name" value="EMB|CAB68146.1-RELATED"/>
    <property type="match status" value="1"/>
</dbReference>
<protein>
    <recommendedName>
        <fullName evidence="2">DUF7780 domain-containing protein</fullName>
    </recommendedName>
</protein>
<dbReference type="InterPro" id="IPR056682">
    <property type="entry name" value="DUF7780"/>
</dbReference>
<dbReference type="AlphaFoldDB" id="A0A978UAQ1"/>